<dbReference type="OrthoDB" id="4843554at2759"/>
<evidence type="ECO:0000256" key="2">
    <source>
        <dbReference type="SAM" id="SignalP"/>
    </source>
</evidence>
<evidence type="ECO:0000256" key="1">
    <source>
        <dbReference type="SAM" id="MobiDB-lite"/>
    </source>
</evidence>
<dbReference type="HOGENOM" id="CLU_1277572_0_0_1"/>
<dbReference type="InParanoid" id="W2RQU5"/>
<feature type="chain" id="PRO_5004823790" description="Extracellular membrane protein CFEM domain-containing protein" evidence="2">
    <location>
        <begin position="20"/>
        <end position="216"/>
    </location>
</feature>
<keyword evidence="4" id="KW-1185">Reference proteome</keyword>
<dbReference type="eggNOG" id="ENOG502T0NB">
    <property type="taxonomic scope" value="Eukaryota"/>
</dbReference>
<organism evidence="3 4">
    <name type="scientific">Cyphellophora europaea (strain CBS 101466)</name>
    <name type="common">Phialophora europaea</name>
    <dbReference type="NCBI Taxonomy" id="1220924"/>
    <lineage>
        <taxon>Eukaryota</taxon>
        <taxon>Fungi</taxon>
        <taxon>Dikarya</taxon>
        <taxon>Ascomycota</taxon>
        <taxon>Pezizomycotina</taxon>
        <taxon>Eurotiomycetes</taxon>
        <taxon>Chaetothyriomycetidae</taxon>
        <taxon>Chaetothyriales</taxon>
        <taxon>Cyphellophoraceae</taxon>
        <taxon>Cyphellophora</taxon>
    </lineage>
</organism>
<gene>
    <name evidence="3" type="ORF">HMPREF1541_07723</name>
</gene>
<dbReference type="EMBL" id="KB822723">
    <property type="protein sequence ID" value="ETN38099.1"/>
    <property type="molecule type" value="Genomic_DNA"/>
</dbReference>
<reference evidence="3 4" key="1">
    <citation type="submission" date="2013-03" db="EMBL/GenBank/DDBJ databases">
        <title>The Genome Sequence of Phialophora europaea CBS 101466.</title>
        <authorList>
            <consortium name="The Broad Institute Genomics Platform"/>
            <person name="Cuomo C."/>
            <person name="de Hoog S."/>
            <person name="Gorbushina A."/>
            <person name="Walker B."/>
            <person name="Young S.K."/>
            <person name="Zeng Q."/>
            <person name="Gargeya S."/>
            <person name="Fitzgerald M."/>
            <person name="Haas B."/>
            <person name="Abouelleil A."/>
            <person name="Allen A.W."/>
            <person name="Alvarado L."/>
            <person name="Arachchi H.M."/>
            <person name="Berlin A.M."/>
            <person name="Chapman S.B."/>
            <person name="Gainer-Dewar J."/>
            <person name="Goldberg J."/>
            <person name="Griggs A."/>
            <person name="Gujja S."/>
            <person name="Hansen M."/>
            <person name="Howarth C."/>
            <person name="Imamovic A."/>
            <person name="Ireland A."/>
            <person name="Larimer J."/>
            <person name="McCowan C."/>
            <person name="Murphy C."/>
            <person name="Pearson M."/>
            <person name="Poon T.W."/>
            <person name="Priest M."/>
            <person name="Roberts A."/>
            <person name="Saif S."/>
            <person name="Shea T."/>
            <person name="Sisk P."/>
            <person name="Sykes S."/>
            <person name="Wortman J."/>
            <person name="Nusbaum C."/>
            <person name="Birren B."/>
        </authorList>
    </citation>
    <scope>NUCLEOTIDE SEQUENCE [LARGE SCALE GENOMIC DNA]</scope>
    <source>
        <strain evidence="3 4">CBS 101466</strain>
    </source>
</reference>
<feature type="compositionally biased region" description="Acidic residues" evidence="1">
    <location>
        <begin position="82"/>
        <end position="97"/>
    </location>
</feature>
<evidence type="ECO:0000313" key="3">
    <source>
        <dbReference type="EMBL" id="ETN38099.1"/>
    </source>
</evidence>
<evidence type="ECO:0000313" key="4">
    <source>
        <dbReference type="Proteomes" id="UP000030752"/>
    </source>
</evidence>
<keyword evidence="2" id="KW-0732">Signal</keyword>
<dbReference type="RefSeq" id="XP_008720268.1">
    <property type="nucleotide sequence ID" value="XM_008722046.1"/>
</dbReference>
<dbReference type="AlphaFoldDB" id="W2RQU5"/>
<accession>W2RQU5</accession>
<feature type="signal peptide" evidence="2">
    <location>
        <begin position="1"/>
        <end position="19"/>
    </location>
</feature>
<protein>
    <recommendedName>
        <fullName evidence="5">Extracellular membrane protein CFEM domain-containing protein</fullName>
    </recommendedName>
</protein>
<name>W2RQU5_CYPE1</name>
<sequence>MKTTAAALVGLSAIAPILAQDVDRDDIPSQCQIVCSNIAVVSEECDRAFRRDRDERDCMCQAENAREVVPLCAACIEFYDSDDDDDSDSDDDEDNDAGELRRGCGFSSITYNPSSQYIVPQMTAATTISSGTASTTSPTATSNQGQLTSALNSISSELATATTTDSASLSSVISSVSSQVGGQASAASDNSNAGVKRDDPPAALAGAALLAAAAFL</sequence>
<dbReference type="GeneID" id="19975062"/>
<proteinExistence type="predicted"/>
<evidence type="ECO:0008006" key="5">
    <source>
        <dbReference type="Google" id="ProtNLM"/>
    </source>
</evidence>
<feature type="region of interest" description="Disordered" evidence="1">
    <location>
        <begin position="82"/>
        <end position="102"/>
    </location>
</feature>
<dbReference type="STRING" id="1220924.W2RQU5"/>
<dbReference type="Proteomes" id="UP000030752">
    <property type="component" value="Unassembled WGS sequence"/>
</dbReference>
<dbReference type="VEuPathDB" id="FungiDB:HMPREF1541_07723"/>